<dbReference type="RefSeq" id="WP_234860453.1">
    <property type="nucleotide sequence ID" value="NZ_JAKEVZ010000003.1"/>
</dbReference>
<reference evidence="1 2" key="1">
    <citation type="submission" date="2022-01" db="EMBL/GenBank/DDBJ databases">
        <title>Mariniradius saccharolyticus sp. nov., isolated from sediment of a river.</title>
        <authorList>
            <person name="Liu H."/>
        </authorList>
    </citation>
    <scope>NUCLEOTIDE SEQUENCE [LARGE SCALE GENOMIC DNA]</scope>
    <source>
        <strain evidence="1 2">RY-2</strain>
    </source>
</reference>
<dbReference type="EMBL" id="JAKEVZ010000003">
    <property type="protein sequence ID" value="MCF1750338.1"/>
    <property type="molecule type" value="Genomic_DNA"/>
</dbReference>
<organism evidence="1 2">
    <name type="scientific">Mariniradius sediminis</name>
    <dbReference type="NCBI Taxonomy" id="2909237"/>
    <lineage>
        <taxon>Bacteria</taxon>
        <taxon>Pseudomonadati</taxon>
        <taxon>Bacteroidota</taxon>
        <taxon>Cytophagia</taxon>
        <taxon>Cytophagales</taxon>
        <taxon>Cyclobacteriaceae</taxon>
        <taxon>Mariniradius</taxon>
    </lineage>
</organism>
<proteinExistence type="predicted"/>
<evidence type="ECO:0008006" key="3">
    <source>
        <dbReference type="Google" id="ProtNLM"/>
    </source>
</evidence>
<evidence type="ECO:0000313" key="1">
    <source>
        <dbReference type="EMBL" id="MCF1750338.1"/>
    </source>
</evidence>
<sequence length="186" mass="21028">MKFSYRIGLLSLVVLILFFQTACEENCKETLFELKEIEAFPRTLDPANTGNALWLNSAGLSIDRLLVKLEFTKPVQVFFTANPNCPVVFENNNPVSELTLLSNQDFDIEHPAGTDLSEIIAFTDLKAFMSKEVFMEEILNQTNISSYYFTFSRRPAEAKMHSLVMELRLADGKVIKTPAILVNLVP</sequence>
<gene>
    <name evidence="1" type="ORF">L0U89_04580</name>
</gene>
<evidence type="ECO:0000313" key="2">
    <source>
        <dbReference type="Proteomes" id="UP001201449"/>
    </source>
</evidence>
<comment type="caution">
    <text evidence="1">The sequence shown here is derived from an EMBL/GenBank/DDBJ whole genome shotgun (WGS) entry which is preliminary data.</text>
</comment>
<accession>A0ABS9BTU0</accession>
<protein>
    <recommendedName>
        <fullName evidence="3">Beta-lactamase-inhibitor-like, PepSY-like</fullName>
    </recommendedName>
</protein>
<keyword evidence="2" id="KW-1185">Reference proteome</keyword>
<name>A0ABS9BTU0_9BACT</name>
<dbReference type="Proteomes" id="UP001201449">
    <property type="component" value="Unassembled WGS sequence"/>
</dbReference>